<dbReference type="SUPFAM" id="SSF56214">
    <property type="entry name" value="4'-phosphopantetheinyl transferase"/>
    <property type="match status" value="2"/>
</dbReference>
<keyword evidence="4" id="KW-0479">Metal-binding</keyword>
<accession>A0ABT0NIT6</accession>
<protein>
    <submittedName>
        <fullName evidence="7">4'-phosphopantetheinyl transferase superfamily protein</fullName>
    </submittedName>
</protein>
<comment type="caution">
    <text evidence="7">The sequence shown here is derived from an EMBL/GenBank/DDBJ whole genome shotgun (WGS) entry which is preliminary data.</text>
</comment>
<feature type="domain" description="4'-phosphopantetheinyl transferase" evidence="6">
    <location>
        <begin position="149"/>
        <end position="246"/>
    </location>
</feature>
<comment type="similarity">
    <text evidence="2">Belongs to the P-Pant transferase superfamily. Gsp/Sfp/HetI/AcpT family.</text>
</comment>
<evidence type="ECO:0000313" key="8">
    <source>
        <dbReference type="Proteomes" id="UP001056693"/>
    </source>
</evidence>
<comment type="cofactor">
    <cofactor evidence="1">
        <name>Mg(2+)</name>
        <dbReference type="ChEBI" id="CHEBI:18420"/>
    </cofactor>
</comment>
<proteinExistence type="inferred from homology"/>
<dbReference type="NCBIfam" id="TIGR00556">
    <property type="entry name" value="pantethn_trn"/>
    <property type="match status" value="1"/>
</dbReference>
<keyword evidence="5" id="KW-0460">Magnesium</keyword>
<evidence type="ECO:0000256" key="2">
    <source>
        <dbReference type="ARBA" id="ARBA00010990"/>
    </source>
</evidence>
<organism evidence="7 8">
    <name type="scientific">Ruminococcus bromii</name>
    <dbReference type="NCBI Taxonomy" id="40518"/>
    <lineage>
        <taxon>Bacteria</taxon>
        <taxon>Bacillati</taxon>
        <taxon>Bacillota</taxon>
        <taxon>Clostridia</taxon>
        <taxon>Eubacteriales</taxon>
        <taxon>Oscillospiraceae</taxon>
        <taxon>Ruminococcus</taxon>
    </lineage>
</organism>
<dbReference type="InterPro" id="IPR004568">
    <property type="entry name" value="Ppantetheine-prot_Trfase_dom"/>
</dbReference>
<dbReference type="Proteomes" id="UP001056693">
    <property type="component" value="Unassembled WGS sequence"/>
</dbReference>
<dbReference type="Gene3D" id="3.90.470.20">
    <property type="entry name" value="4'-phosphopantetheinyl transferase domain"/>
    <property type="match status" value="2"/>
</dbReference>
<evidence type="ECO:0000256" key="3">
    <source>
        <dbReference type="ARBA" id="ARBA00022679"/>
    </source>
</evidence>
<dbReference type="PANTHER" id="PTHR12215:SF10">
    <property type="entry name" value="L-AMINOADIPATE-SEMIALDEHYDE DEHYDROGENASE-PHOSPHOPANTETHEINYL TRANSFERASE"/>
    <property type="match status" value="1"/>
</dbReference>
<reference evidence="7 8" key="1">
    <citation type="submission" date="2019-03" db="EMBL/GenBank/DDBJ databases">
        <authorList>
            <person name="Molinero N."/>
            <person name="Sanchez B."/>
            <person name="Walker A."/>
            <person name="Duncan S."/>
            <person name="Delgado S."/>
            <person name="Margolles A."/>
        </authorList>
    </citation>
    <scope>NUCLEOTIDE SEQUENCE [LARGE SCALE GENOMIC DNA]</scope>
    <source>
        <strain evidence="7 8">IPLA60002</strain>
    </source>
</reference>
<sequence>MIFTIIKGYLEQNFDFFNKVVFFINRIIYLLRLTKNKNNTIITLKDEVKTLIKLYLADISVLCDPLNDNGKISLLPQERQIKILRYKLADDRKRSLGAGLIINKILNENNIDINSIYYGSNGKPYVDKIFFNAAHSGNFAFGVSSDKEIGCDVEIIKKPRLDVAKRFFTENEYNYIIHSENTSNAFYKLWTIKESYIKQSGKGLRTPLNSFEININKDTITVSENNKEKNCYITHFEFKNHSFAICSIEEPPLEIEFNYL</sequence>
<dbReference type="GO" id="GO:0016740">
    <property type="term" value="F:transferase activity"/>
    <property type="evidence" value="ECO:0007669"/>
    <property type="project" value="UniProtKB-KW"/>
</dbReference>
<evidence type="ECO:0000313" key="7">
    <source>
        <dbReference type="EMBL" id="MCL3787509.1"/>
    </source>
</evidence>
<keyword evidence="3 7" id="KW-0808">Transferase</keyword>
<dbReference type="EMBL" id="SNUZ01000007">
    <property type="protein sequence ID" value="MCL3787509.1"/>
    <property type="molecule type" value="Genomic_DNA"/>
</dbReference>
<dbReference type="InterPro" id="IPR037143">
    <property type="entry name" value="4-PPantetheinyl_Trfase_dom_sf"/>
</dbReference>
<dbReference type="InterPro" id="IPR008278">
    <property type="entry name" value="4-PPantetheinyl_Trfase_dom"/>
</dbReference>
<name>A0ABT0NIT6_9FIRM</name>
<keyword evidence="8" id="KW-1185">Reference proteome</keyword>
<evidence type="ECO:0000256" key="4">
    <source>
        <dbReference type="ARBA" id="ARBA00022723"/>
    </source>
</evidence>
<dbReference type="PANTHER" id="PTHR12215">
    <property type="entry name" value="PHOSPHOPANTETHEINE TRANSFERASE"/>
    <property type="match status" value="1"/>
</dbReference>
<evidence type="ECO:0000259" key="6">
    <source>
        <dbReference type="Pfam" id="PF01648"/>
    </source>
</evidence>
<gene>
    <name evidence="7" type="ORF">E2N93_05740</name>
</gene>
<evidence type="ECO:0000256" key="5">
    <source>
        <dbReference type="ARBA" id="ARBA00022842"/>
    </source>
</evidence>
<evidence type="ECO:0000256" key="1">
    <source>
        <dbReference type="ARBA" id="ARBA00001946"/>
    </source>
</evidence>
<dbReference type="InterPro" id="IPR050559">
    <property type="entry name" value="P-Pant_transferase_sf"/>
</dbReference>
<dbReference type="Pfam" id="PF01648">
    <property type="entry name" value="ACPS"/>
    <property type="match status" value="1"/>
</dbReference>